<proteinExistence type="predicted"/>
<dbReference type="EMBL" id="CAJMWT010001195">
    <property type="protein sequence ID" value="CAE6386148.1"/>
    <property type="molecule type" value="Genomic_DNA"/>
</dbReference>
<comment type="caution">
    <text evidence="1">The sequence shown here is derived from an EMBL/GenBank/DDBJ whole genome shotgun (WGS) entry which is preliminary data.</text>
</comment>
<dbReference type="AlphaFoldDB" id="A0A8H2WJ27"/>
<evidence type="ECO:0000313" key="1">
    <source>
        <dbReference type="EMBL" id="CAE6386148.1"/>
    </source>
</evidence>
<organism evidence="1 2">
    <name type="scientific">Rhizoctonia solani</name>
    <dbReference type="NCBI Taxonomy" id="456999"/>
    <lineage>
        <taxon>Eukaryota</taxon>
        <taxon>Fungi</taxon>
        <taxon>Dikarya</taxon>
        <taxon>Basidiomycota</taxon>
        <taxon>Agaricomycotina</taxon>
        <taxon>Agaricomycetes</taxon>
        <taxon>Cantharellales</taxon>
        <taxon>Ceratobasidiaceae</taxon>
        <taxon>Rhizoctonia</taxon>
    </lineage>
</organism>
<reference evidence="1" key="1">
    <citation type="submission" date="2021-01" db="EMBL/GenBank/DDBJ databases">
        <authorList>
            <person name="Kaushik A."/>
        </authorList>
    </citation>
    <scope>NUCLEOTIDE SEQUENCE</scope>
    <source>
        <strain evidence="1">AG2-2IIIB</strain>
    </source>
</reference>
<protein>
    <submittedName>
        <fullName evidence="1">Uncharacterized protein</fullName>
    </submittedName>
</protein>
<dbReference type="Proteomes" id="UP000663843">
    <property type="component" value="Unassembled WGS sequence"/>
</dbReference>
<accession>A0A8H2WJ27</accession>
<sequence>MDSDTVEFTFDRAMDAQLDDFGIEMSDVQGDYVGSASYPMHHDPFFAGFEESGSIGDADALYSSSSDFGLGDGPDFQMRDHEAQDPYFQFFEGLGSVAGNAFHAQAARIPLDPTFAETGSPTTAHYGFQHSNTYNAIYSPAHAQSANTIVSPVAQPVVVPTSQFLPAHPEPLSFVHSAPIDPAHSNDTGPNVPTTEVLMDVPSLTNPTKAAIEDYVREFKKTLSRRVKKVTCSMCLLEDTRRTTKHSAKPTNLERHLFSHFGVKRMHV</sequence>
<evidence type="ECO:0000313" key="2">
    <source>
        <dbReference type="Proteomes" id="UP000663843"/>
    </source>
</evidence>
<feature type="non-terminal residue" evidence="1">
    <location>
        <position position="1"/>
    </location>
</feature>
<gene>
    <name evidence="1" type="ORF">RDB_LOCUS27901</name>
</gene>
<name>A0A8H2WJ27_9AGAM</name>